<sequence length="83" mass="9499">AIKENASKILKMLIKEENTLVEILTNSKLKLNKFHIRNLVVLFSDSVFKLYKLKEALDNSNLSEEIKGILVSEIETIIKIISK</sequence>
<gene>
    <name evidence="1" type="ORF">S06H3_37512</name>
</gene>
<reference evidence="1" key="1">
    <citation type="journal article" date="2014" name="Front. Microbiol.">
        <title>High frequency of phylogenetically diverse reductive dehalogenase-homologous genes in deep subseafloor sedimentary metagenomes.</title>
        <authorList>
            <person name="Kawai M."/>
            <person name="Futagami T."/>
            <person name="Toyoda A."/>
            <person name="Takaki Y."/>
            <person name="Nishi S."/>
            <person name="Hori S."/>
            <person name="Arai W."/>
            <person name="Tsubouchi T."/>
            <person name="Morono Y."/>
            <person name="Uchiyama I."/>
            <person name="Ito T."/>
            <person name="Fujiyama A."/>
            <person name="Inagaki F."/>
            <person name="Takami H."/>
        </authorList>
    </citation>
    <scope>NUCLEOTIDE SEQUENCE</scope>
    <source>
        <strain evidence="1">Expedition CK06-06</strain>
    </source>
</reference>
<proteinExistence type="predicted"/>
<accession>X1NBC5</accession>
<dbReference type="EMBL" id="BARV01022796">
    <property type="protein sequence ID" value="GAI24130.1"/>
    <property type="molecule type" value="Genomic_DNA"/>
</dbReference>
<feature type="non-terminal residue" evidence="1">
    <location>
        <position position="1"/>
    </location>
</feature>
<name>X1NBC5_9ZZZZ</name>
<evidence type="ECO:0000313" key="1">
    <source>
        <dbReference type="EMBL" id="GAI24130.1"/>
    </source>
</evidence>
<protein>
    <submittedName>
        <fullName evidence="1">Uncharacterized protein</fullName>
    </submittedName>
</protein>
<organism evidence="1">
    <name type="scientific">marine sediment metagenome</name>
    <dbReference type="NCBI Taxonomy" id="412755"/>
    <lineage>
        <taxon>unclassified sequences</taxon>
        <taxon>metagenomes</taxon>
        <taxon>ecological metagenomes</taxon>
    </lineage>
</organism>
<comment type="caution">
    <text evidence="1">The sequence shown here is derived from an EMBL/GenBank/DDBJ whole genome shotgun (WGS) entry which is preliminary data.</text>
</comment>
<dbReference type="AlphaFoldDB" id="X1NBC5"/>